<evidence type="ECO:0000313" key="3">
    <source>
        <dbReference type="Proteomes" id="UP000275267"/>
    </source>
</evidence>
<gene>
    <name evidence="2" type="ORF">C2845_PM05G21660</name>
</gene>
<evidence type="ECO:0000313" key="2">
    <source>
        <dbReference type="EMBL" id="RLN30575.1"/>
    </source>
</evidence>
<keyword evidence="3" id="KW-1185">Reference proteome</keyword>
<name>A0A3L6T3R8_PANMI</name>
<feature type="compositionally biased region" description="Basic and acidic residues" evidence="1">
    <location>
        <begin position="78"/>
        <end position="87"/>
    </location>
</feature>
<reference evidence="3" key="1">
    <citation type="journal article" date="2019" name="Nat. Commun.">
        <title>The genome of broomcorn millet.</title>
        <authorList>
            <person name="Zou C."/>
            <person name="Miki D."/>
            <person name="Li D."/>
            <person name="Tang Q."/>
            <person name="Xiao L."/>
            <person name="Rajput S."/>
            <person name="Deng P."/>
            <person name="Jia W."/>
            <person name="Huang R."/>
            <person name="Zhang M."/>
            <person name="Sun Y."/>
            <person name="Hu J."/>
            <person name="Fu X."/>
            <person name="Schnable P.S."/>
            <person name="Li F."/>
            <person name="Zhang H."/>
            <person name="Feng B."/>
            <person name="Zhu X."/>
            <person name="Liu R."/>
            <person name="Schnable J.C."/>
            <person name="Zhu J.-K."/>
            <person name="Zhang H."/>
        </authorList>
    </citation>
    <scope>NUCLEOTIDE SEQUENCE [LARGE SCALE GENOMIC DNA]</scope>
</reference>
<dbReference type="EMBL" id="PQIB02000003">
    <property type="protein sequence ID" value="RLN30575.1"/>
    <property type="molecule type" value="Genomic_DNA"/>
</dbReference>
<feature type="region of interest" description="Disordered" evidence="1">
    <location>
        <begin position="74"/>
        <end position="150"/>
    </location>
</feature>
<protein>
    <submittedName>
        <fullName evidence="2">Uncharacterized protein</fullName>
    </submittedName>
</protein>
<evidence type="ECO:0000256" key="1">
    <source>
        <dbReference type="SAM" id="MobiDB-lite"/>
    </source>
</evidence>
<comment type="caution">
    <text evidence="2">The sequence shown here is derived from an EMBL/GenBank/DDBJ whole genome shotgun (WGS) entry which is preliminary data.</text>
</comment>
<organism evidence="2 3">
    <name type="scientific">Panicum miliaceum</name>
    <name type="common">Proso millet</name>
    <name type="synonym">Broomcorn millet</name>
    <dbReference type="NCBI Taxonomy" id="4540"/>
    <lineage>
        <taxon>Eukaryota</taxon>
        <taxon>Viridiplantae</taxon>
        <taxon>Streptophyta</taxon>
        <taxon>Embryophyta</taxon>
        <taxon>Tracheophyta</taxon>
        <taxon>Spermatophyta</taxon>
        <taxon>Magnoliopsida</taxon>
        <taxon>Liliopsida</taxon>
        <taxon>Poales</taxon>
        <taxon>Poaceae</taxon>
        <taxon>PACMAD clade</taxon>
        <taxon>Panicoideae</taxon>
        <taxon>Panicodae</taxon>
        <taxon>Paniceae</taxon>
        <taxon>Panicinae</taxon>
        <taxon>Panicum</taxon>
        <taxon>Panicum sect. Panicum</taxon>
    </lineage>
</organism>
<proteinExistence type="predicted"/>
<feature type="compositionally biased region" description="Basic and acidic residues" evidence="1">
    <location>
        <begin position="127"/>
        <end position="150"/>
    </location>
</feature>
<accession>A0A3L6T3R8</accession>
<dbReference type="Proteomes" id="UP000275267">
    <property type="component" value="Unassembled WGS sequence"/>
</dbReference>
<sequence>MEDVRVQAKAKSAEHLEVIPGNKLLPPTTNREAAPWLLKECAPQPRHPTLNQKELEKLRTGDLRDKINVGRDAQSIIENRRRERAGAEETPLNRPKTVSALRDMMQTWADQEEQERDRFSKSGNDYNNKRNNDHRNDRSQRDYSGSRRGY</sequence>
<dbReference type="AlphaFoldDB" id="A0A3L6T3R8"/>